<dbReference type="GO" id="GO:0016020">
    <property type="term" value="C:membrane"/>
    <property type="evidence" value="ECO:0007669"/>
    <property type="project" value="GOC"/>
</dbReference>
<dbReference type="EMBL" id="CP042425">
    <property type="protein sequence ID" value="QEL13925.1"/>
    <property type="molecule type" value="Genomic_DNA"/>
</dbReference>
<dbReference type="Pfam" id="PF13720">
    <property type="entry name" value="Acetyltransf_11"/>
    <property type="match status" value="1"/>
</dbReference>
<dbReference type="Proteomes" id="UP000324974">
    <property type="component" value="Chromosome"/>
</dbReference>
<dbReference type="KEGG" id="lrs:PX52LOC_00785"/>
<feature type="domain" description="UDP N-acetylglucosamine O-acyltransferase C-terminal" evidence="6">
    <location>
        <begin position="183"/>
        <end position="262"/>
    </location>
</feature>
<dbReference type="Gene3D" id="1.20.1180.10">
    <property type="entry name" value="Udp N-acetylglucosamine O-acyltransferase, C-terminal domain"/>
    <property type="match status" value="1"/>
</dbReference>
<organism evidence="7 8">
    <name type="scientific">Limnoglobus roseus</name>
    <dbReference type="NCBI Taxonomy" id="2598579"/>
    <lineage>
        <taxon>Bacteria</taxon>
        <taxon>Pseudomonadati</taxon>
        <taxon>Planctomycetota</taxon>
        <taxon>Planctomycetia</taxon>
        <taxon>Gemmatales</taxon>
        <taxon>Gemmataceae</taxon>
        <taxon>Limnoglobus</taxon>
    </lineage>
</organism>
<dbReference type="OrthoDB" id="9807278at2"/>
<gene>
    <name evidence="7" type="ORF">PX52LOC_00785</name>
</gene>
<keyword evidence="5 7" id="KW-0012">Acyltransferase</keyword>
<name>A0A5C1A6C2_9BACT</name>
<dbReference type="NCBIfam" id="NF003657">
    <property type="entry name" value="PRK05289.1"/>
    <property type="match status" value="1"/>
</dbReference>
<dbReference type="CDD" id="cd03351">
    <property type="entry name" value="LbH_UDP-GlcNAc_AT"/>
    <property type="match status" value="1"/>
</dbReference>
<keyword evidence="3 7" id="KW-0808">Transferase</keyword>
<protein>
    <submittedName>
        <fullName evidence="7">Acyl-ACP--UDP-N-acetylglucosamine O-acyltransferase</fullName>
    </submittedName>
</protein>
<keyword evidence="8" id="KW-1185">Reference proteome</keyword>
<dbReference type="Gene3D" id="2.160.10.10">
    <property type="entry name" value="Hexapeptide repeat proteins"/>
    <property type="match status" value="1"/>
</dbReference>
<dbReference type="InterPro" id="IPR037157">
    <property type="entry name" value="Acetyltransf_C_sf"/>
</dbReference>
<dbReference type="PIRSF" id="PIRSF000456">
    <property type="entry name" value="UDP-GlcNAc_acltr"/>
    <property type="match status" value="1"/>
</dbReference>
<dbReference type="NCBIfam" id="TIGR01852">
    <property type="entry name" value="lipid_A_lpxA"/>
    <property type="match status" value="1"/>
</dbReference>
<evidence type="ECO:0000256" key="1">
    <source>
        <dbReference type="ARBA" id="ARBA00022516"/>
    </source>
</evidence>
<sequence length="276" mass="28893">MSDATTPLIHPTAVISAEAELAADVRVGPYAVIDGPVRLGAGCVVRAHAQLVGPLTAGEDNDFGRSCVIGERPQHLAYKGEPTGVTIGHRNTFREHVTIHRGMPVGAGRGVTTLGDGNYLMCGSHLGHDCIVGNNAIIVNSALLGGHCEVGDRALISGNAGIHQNCRIGRLALVRGLAIVSMDVPPFWIVQSPNSAAGVNLIGMRRAGIPSADIQAVRKAFNILYRGGLILSLAVAKIEADLGASPTIQELIQFIRTTKRGIPGSHRHNNDEAQAA</sequence>
<evidence type="ECO:0000256" key="3">
    <source>
        <dbReference type="ARBA" id="ARBA00022679"/>
    </source>
</evidence>
<dbReference type="GO" id="GO:0009245">
    <property type="term" value="P:lipid A biosynthetic process"/>
    <property type="evidence" value="ECO:0007669"/>
    <property type="project" value="UniProtKB-KW"/>
</dbReference>
<dbReference type="RefSeq" id="WP_149108854.1">
    <property type="nucleotide sequence ID" value="NZ_CP042425.1"/>
</dbReference>
<dbReference type="AlphaFoldDB" id="A0A5C1A6C2"/>
<dbReference type="PANTHER" id="PTHR43480:SF1">
    <property type="entry name" value="ACYL-[ACYL-CARRIER-PROTEIN]--UDP-N-ACETYLGLUCOSAMINE O-ACYLTRANSFERASE, MITOCHONDRIAL-RELATED"/>
    <property type="match status" value="1"/>
</dbReference>
<keyword evidence="4" id="KW-0443">Lipid metabolism</keyword>
<keyword evidence="2" id="KW-0441">Lipid A biosynthesis</keyword>
<reference evidence="8" key="1">
    <citation type="submission" date="2019-08" db="EMBL/GenBank/DDBJ databases">
        <title>Limnoglobus roseus gen. nov., sp. nov., a novel freshwater planctomycete with a giant genome from the family Gemmataceae.</title>
        <authorList>
            <person name="Kulichevskaya I.S."/>
            <person name="Naumoff D.G."/>
            <person name="Miroshnikov K."/>
            <person name="Ivanova A."/>
            <person name="Philippov D.A."/>
            <person name="Hakobyan A."/>
            <person name="Rijpstra I.C."/>
            <person name="Sinninghe Damste J.S."/>
            <person name="Liesack W."/>
            <person name="Dedysh S.N."/>
        </authorList>
    </citation>
    <scope>NUCLEOTIDE SEQUENCE [LARGE SCALE GENOMIC DNA]</scope>
    <source>
        <strain evidence="8">PX52</strain>
    </source>
</reference>
<evidence type="ECO:0000256" key="5">
    <source>
        <dbReference type="ARBA" id="ARBA00023315"/>
    </source>
</evidence>
<evidence type="ECO:0000313" key="8">
    <source>
        <dbReference type="Proteomes" id="UP000324974"/>
    </source>
</evidence>
<dbReference type="InterPro" id="IPR029098">
    <property type="entry name" value="Acetyltransf_C"/>
</dbReference>
<evidence type="ECO:0000313" key="7">
    <source>
        <dbReference type="EMBL" id="QEL13925.1"/>
    </source>
</evidence>
<dbReference type="Pfam" id="PF00132">
    <property type="entry name" value="Hexapep"/>
    <property type="match status" value="1"/>
</dbReference>
<dbReference type="InterPro" id="IPR010137">
    <property type="entry name" value="Lipid_A_LpxA"/>
</dbReference>
<dbReference type="GO" id="GO:0008780">
    <property type="term" value="F:acyl-[acyl-carrier-protein]-UDP-N-acetylglucosamine O-acyltransferase activity"/>
    <property type="evidence" value="ECO:0007669"/>
    <property type="project" value="InterPro"/>
</dbReference>
<dbReference type="InterPro" id="IPR001451">
    <property type="entry name" value="Hexapep"/>
</dbReference>
<evidence type="ECO:0000256" key="2">
    <source>
        <dbReference type="ARBA" id="ARBA00022556"/>
    </source>
</evidence>
<evidence type="ECO:0000256" key="4">
    <source>
        <dbReference type="ARBA" id="ARBA00023098"/>
    </source>
</evidence>
<dbReference type="PANTHER" id="PTHR43480">
    <property type="entry name" value="ACYL-[ACYL-CARRIER-PROTEIN]--UDP-N-ACETYLGLUCOSAMINE O-ACYLTRANSFERASE"/>
    <property type="match status" value="1"/>
</dbReference>
<keyword evidence="1" id="KW-0444">Lipid biosynthesis</keyword>
<proteinExistence type="predicted"/>
<accession>A0A5C1A6C2</accession>
<dbReference type="SUPFAM" id="SSF51161">
    <property type="entry name" value="Trimeric LpxA-like enzymes"/>
    <property type="match status" value="1"/>
</dbReference>
<dbReference type="InterPro" id="IPR011004">
    <property type="entry name" value="Trimer_LpxA-like_sf"/>
</dbReference>
<evidence type="ECO:0000259" key="6">
    <source>
        <dbReference type="Pfam" id="PF13720"/>
    </source>
</evidence>